<dbReference type="InterPro" id="IPR027417">
    <property type="entry name" value="P-loop_NTPase"/>
</dbReference>
<dbReference type="EMBL" id="JAPTMY010000068">
    <property type="protein sequence ID" value="MCZ0859584.1"/>
    <property type="molecule type" value="Genomic_DNA"/>
</dbReference>
<dbReference type="RefSeq" id="WP_268918758.1">
    <property type="nucleotide sequence ID" value="NZ_JAPTMY010000068.1"/>
</dbReference>
<dbReference type="Proteomes" id="UP001072034">
    <property type="component" value="Unassembled WGS sequence"/>
</dbReference>
<organism evidence="5 6">
    <name type="scientific">Actinomyces israelii</name>
    <dbReference type="NCBI Taxonomy" id="1659"/>
    <lineage>
        <taxon>Bacteria</taxon>
        <taxon>Bacillati</taxon>
        <taxon>Actinomycetota</taxon>
        <taxon>Actinomycetes</taxon>
        <taxon>Actinomycetales</taxon>
        <taxon>Actinomycetaceae</taxon>
        <taxon>Actinomyces</taxon>
    </lineage>
</organism>
<evidence type="ECO:0000256" key="1">
    <source>
        <dbReference type="ARBA" id="ARBA00022741"/>
    </source>
</evidence>
<evidence type="ECO:0000256" key="2">
    <source>
        <dbReference type="ARBA" id="ARBA00022840"/>
    </source>
</evidence>
<feature type="region of interest" description="Disordered" evidence="3">
    <location>
        <begin position="116"/>
        <end position="175"/>
    </location>
</feature>
<protein>
    <recommendedName>
        <fullName evidence="4">CobQ/CobB/MinD/ParA nucleotide binding domain-containing protein</fullName>
    </recommendedName>
</protein>
<dbReference type="PANTHER" id="PTHR43384:SF6">
    <property type="entry name" value="SEPTUM SITE-DETERMINING PROTEIN MIND HOMOLOG, CHLOROPLASTIC"/>
    <property type="match status" value="1"/>
</dbReference>
<dbReference type="InterPro" id="IPR002586">
    <property type="entry name" value="CobQ/CobB/MinD/ParA_Nub-bd_dom"/>
</dbReference>
<dbReference type="SUPFAM" id="SSF52540">
    <property type="entry name" value="P-loop containing nucleoside triphosphate hydrolases"/>
    <property type="match status" value="1"/>
</dbReference>
<reference evidence="5" key="1">
    <citation type="submission" date="2022-10" db="EMBL/GenBank/DDBJ databases">
        <title>Genome sequence of Actinomyces israelii ATCC 10048.</title>
        <authorList>
            <person name="Watt R.M."/>
            <person name="Tong W.M."/>
        </authorList>
    </citation>
    <scope>NUCLEOTIDE SEQUENCE</scope>
    <source>
        <strain evidence="5">ATCC 10048</strain>
    </source>
</reference>
<keyword evidence="2" id="KW-0067">ATP-binding</keyword>
<evidence type="ECO:0000259" key="4">
    <source>
        <dbReference type="Pfam" id="PF01656"/>
    </source>
</evidence>
<evidence type="ECO:0000313" key="5">
    <source>
        <dbReference type="EMBL" id="MCZ0859584.1"/>
    </source>
</evidence>
<comment type="caution">
    <text evidence="5">The sequence shown here is derived from an EMBL/GenBank/DDBJ whole genome shotgun (WGS) entry which is preliminary data.</text>
</comment>
<keyword evidence="1" id="KW-0547">Nucleotide-binding</keyword>
<dbReference type="Pfam" id="PF01656">
    <property type="entry name" value="CbiA"/>
    <property type="match status" value="1"/>
</dbReference>
<accession>A0ABT4ICW0</accession>
<evidence type="ECO:0000313" key="6">
    <source>
        <dbReference type="Proteomes" id="UP001072034"/>
    </source>
</evidence>
<feature type="domain" description="CobQ/CobB/MinD/ParA nucleotide binding" evidence="4">
    <location>
        <begin position="178"/>
        <end position="397"/>
    </location>
</feature>
<feature type="compositionally biased region" description="Low complexity" evidence="3">
    <location>
        <begin position="116"/>
        <end position="139"/>
    </location>
</feature>
<sequence>MDERLHGVLLAVSGDDADLLRAIDARGSGLRVVRRCADVAELLSAAMAGLAALVVIDADFDDLDPSVVDRLRHVGASGVVLAPADRAERWAALGWPVEDREADPEAVRARVQALARAVEPATSPRTPPRAGSSASPARPGADDRLWAELTASGPPTPTAPDRPEEPGRHGPGGRIAVVWGPRGSSGRTTIAAALAHSLAPAGGTILVDADLEGPCLTQVLGLPEDSSGLATAARLAGHGRLDDEALEALLVPVGPSERLLSGLGRPGRWRELPPSAMSQVWARCRGLAAWTVVDVSGGPVDDSVDEYTLEPGRGAVAADLVGGADVVLVVGGADPVGVRRLLQLLGDLDGEARPAGRMEVVVTRVRSSVAGPSPQRAVRDALERYGRVSEAVLVPDDPATADRCLMEGRAVTEAAPDSELGRALAGLADRVDPQAAASGR</sequence>
<name>A0ABT4ICW0_9ACTO</name>
<feature type="non-terminal residue" evidence="5">
    <location>
        <position position="440"/>
    </location>
</feature>
<proteinExistence type="predicted"/>
<dbReference type="PANTHER" id="PTHR43384">
    <property type="entry name" value="SEPTUM SITE-DETERMINING PROTEIN MIND HOMOLOG, CHLOROPLASTIC-RELATED"/>
    <property type="match status" value="1"/>
</dbReference>
<dbReference type="Gene3D" id="3.40.50.300">
    <property type="entry name" value="P-loop containing nucleotide triphosphate hydrolases"/>
    <property type="match status" value="1"/>
</dbReference>
<evidence type="ECO:0000256" key="3">
    <source>
        <dbReference type="SAM" id="MobiDB-lite"/>
    </source>
</evidence>
<keyword evidence="6" id="KW-1185">Reference proteome</keyword>
<dbReference type="InterPro" id="IPR050625">
    <property type="entry name" value="ParA/MinD_ATPase"/>
</dbReference>
<gene>
    <name evidence="5" type="ORF">OHJ16_16255</name>
</gene>